<feature type="transmembrane region" description="Helical" evidence="1">
    <location>
        <begin position="256"/>
        <end position="276"/>
    </location>
</feature>
<sequence length="553" mass="62493">MLSDHERTIKYAVMGTLTAIGALYVFVTSTLFYLRGQKIRDIQQRSMTLTMIQCFVIFTQVVISGLGGMLNEDAFPCFVLFWGVGFGCLLLTLIFSARSFRYAFQVALNRLRSHRCLNTVDTSAELGPESRMAAASTKSLRRAIKDLLSLFHPRGIYHTSCSDIQLWFIDNRRILASEASLTALMMSTCTAATIYNLCVTATTPYFALSPAETNCHFGWPYYPMMVWIGLHLVAVYPFIVYSLWHASDAYGIRTDLIVCCVTGGVGQFMFIIWQLFFRFARDYVSSLLWFFVTMLIIHTSSVTVPVIKMLRLNHTLAREFSLSRAKLSSPSSHYSQWQVYLHALEQPATLHQLKQVAAQCLCSQAVVFLEEYQELKKILVSIFTPVLDVLELATFRSSHTIAIDSQMHNPMSMSYASDLPRVSFKTNALSLYMDEPEPEFKEVTHDKPDLLTPIGEPIGNTWGPSQALAKSLGEGDRYNIRDNATIVCSFNLFAQQFLMPHSDLISQVTLQCAAGITKRVAHGDYSFDMFDAAHKEILEFVFRNVYSKLVAQQ</sequence>
<comment type="caution">
    <text evidence="2">The sequence shown here is derived from an EMBL/GenBank/DDBJ whole genome shotgun (WGS) entry which is preliminary data.</text>
</comment>
<evidence type="ECO:0000256" key="1">
    <source>
        <dbReference type="SAM" id="Phobius"/>
    </source>
</evidence>
<feature type="transmembrane region" description="Helical" evidence="1">
    <location>
        <begin position="181"/>
        <end position="207"/>
    </location>
</feature>
<feature type="transmembrane region" description="Helical" evidence="1">
    <location>
        <begin position="288"/>
        <end position="310"/>
    </location>
</feature>
<feature type="transmembrane region" description="Helical" evidence="1">
    <location>
        <begin position="79"/>
        <end position="100"/>
    </location>
</feature>
<organism evidence="2 3">
    <name type="scientific">Dimargaris verticillata</name>
    <dbReference type="NCBI Taxonomy" id="2761393"/>
    <lineage>
        <taxon>Eukaryota</taxon>
        <taxon>Fungi</taxon>
        <taxon>Fungi incertae sedis</taxon>
        <taxon>Zoopagomycota</taxon>
        <taxon>Kickxellomycotina</taxon>
        <taxon>Dimargaritomycetes</taxon>
        <taxon>Dimargaritales</taxon>
        <taxon>Dimargaritaceae</taxon>
        <taxon>Dimargaris</taxon>
    </lineage>
</organism>
<keyword evidence="1" id="KW-1133">Transmembrane helix</keyword>
<proteinExistence type="predicted"/>
<dbReference type="AlphaFoldDB" id="A0A9W8EAQ2"/>
<feature type="transmembrane region" description="Helical" evidence="1">
    <location>
        <begin position="46"/>
        <end position="67"/>
    </location>
</feature>
<evidence type="ECO:0000313" key="2">
    <source>
        <dbReference type="EMBL" id="KAJ1972279.1"/>
    </source>
</evidence>
<evidence type="ECO:0000313" key="3">
    <source>
        <dbReference type="Proteomes" id="UP001151582"/>
    </source>
</evidence>
<dbReference type="EMBL" id="JANBQB010001106">
    <property type="protein sequence ID" value="KAJ1972279.1"/>
    <property type="molecule type" value="Genomic_DNA"/>
</dbReference>
<dbReference type="OrthoDB" id="196547at2759"/>
<accession>A0A9W8EAQ2</accession>
<feature type="transmembrane region" description="Helical" evidence="1">
    <location>
        <begin position="219"/>
        <end position="244"/>
    </location>
</feature>
<name>A0A9W8EAQ2_9FUNG</name>
<feature type="transmembrane region" description="Helical" evidence="1">
    <location>
        <begin position="12"/>
        <end position="34"/>
    </location>
</feature>
<protein>
    <recommendedName>
        <fullName evidence="4">RGS domain-containing protein</fullName>
    </recommendedName>
</protein>
<reference evidence="2" key="1">
    <citation type="submission" date="2022-07" db="EMBL/GenBank/DDBJ databases">
        <title>Phylogenomic reconstructions and comparative analyses of Kickxellomycotina fungi.</title>
        <authorList>
            <person name="Reynolds N.K."/>
            <person name="Stajich J.E."/>
            <person name="Barry K."/>
            <person name="Grigoriev I.V."/>
            <person name="Crous P."/>
            <person name="Smith M.E."/>
        </authorList>
    </citation>
    <scope>NUCLEOTIDE SEQUENCE</scope>
    <source>
        <strain evidence="2">RSA 567</strain>
    </source>
</reference>
<gene>
    <name evidence="2" type="ORF">H4R34_005461</name>
</gene>
<evidence type="ECO:0008006" key="4">
    <source>
        <dbReference type="Google" id="ProtNLM"/>
    </source>
</evidence>
<keyword evidence="3" id="KW-1185">Reference proteome</keyword>
<keyword evidence="1" id="KW-0812">Transmembrane</keyword>
<keyword evidence="1" id="KW-0472">Membrane</keyword>
<dbReference type="Proteomes" id="UP001151582">
    <property type="component" value="Unassembled WGS sequence"/>
</dbReference>